<proteinExistence type="predicted"/>
<sequence>MVLCKSLSFFGALSVLSTILVTISPIAPAAAAPISQDSSLEARASSYWVESIDRQGTVAFGESGYTIFRNVMTDYGAKGDGVTDDTDAINAAIKAGGRCGMGCDSSTTTPAIIYFPAGTYLVSAPLVQYYYTQFIGDATNPPTIKASAGFQGIAVIDSDPYEDGGANWYTNQNNFFRQVRNFVIDLTSMPQTAGAGIHWQVAQATSLQNIVFNMIEGAASKQIGIFMDNGSGGFMSDLTFNGGNYGAFFGNQQYTTRNMTFNNCNTAIFMNWNWGWTFKSVTINNCGVGLDMANDPSNQTVGSVILLDTKMTNTKIGVNTSFTEDSVSVPETGGTLFLDNVDCTGCGVAVQSETGSTILAGGSVIDSWGQGRSYSGSSAGTRVQGALTSAPSKPASLIGSNGYIFERSKPQYETEAVNAFVSVKGCGAKGDGTTDDTAAIQSCMNKITSGQILYFDHGAYVVTSTVNVPATIKMTGEIWPLIMASGDYFGDATNPKAVFSIGTAGETGAVEMSDLIFETKGPAPGAVMIQWNIQSAAGDSGMWDTHVRIGGSAGTGLQSDTCTKNPEQTTANTACEGAFLMFHATSQSSGVYLENTWFWVADHELDLSDHNQISIYSGRGVLIESQGPVWLYGTSSEHSVFYNYQLLNAKDVFMGMIQSETPYFQSAPKAPAPFTAQSSINDPSWDVCTSQNPTAPCYKSWGLRVDGGSNILVYGAGLYSFFEDYAQDCVAGQDCQQNMIAVLHGASDVAMYAVSTKASVNMLTYNGQGVALDADNRSNFCATIVRWITGS</sequence>
<dbReference type="EMBL" id="JAMKPW020000014">
    <property type="protein sequence ID" value="KAK8211436.1"/>
    <property type="molecule type" value="Genomic_DNA"/>
</dbReference>
<protein>
    <submittedName>
        <fullName evidence="1">Uncharacterized protein</fullName>
    </submittedName>
</protein>
<dbReference type="Proteomes" id="UP001320706">
    <property type="component" value="Unassembled WGS sequence"/>
</dbReference>
<gene>
    <name evidence="1" type="ORF">M8818_003403</name>
</gene>
<name>A0ACC3SFK0_9PEZI</name>
<evidence type="ECO:0000313" key="1">
    <source>
        <dbReference type="EMBL" id="KAK8211436.1"/>
    </source>
</evidence>
<evidence type="ECO:0000313" key="2">
    <source>
        <dbReference type="Proteomes" id="UP001320706"/>
    </source>
</evidence>
<comment type="caution">
    <text evidence="1">The sequence shown here is derived from an EMBL/GenBank/DDBJ whole genome shotgun (WGS) entry which is preliminary data.</text>
</comment>
<keyword evidence="2" id="KW-1185">Reference proteome</keyword>
<reference evidence="1" key="1">
    <citation type="submission" date="2024-02" db="EMBL/GenBank/DDBJ databases">
        <title>Metagenome Assembled Genome of Zalaria obscura JY119.</title>
        <authorList>
            <person name="Vighnesh L."/>
            <person name="Jagadeeshwari U."/>
            <person name="Venkata Ramana C."/>
            <person name="Sasikala C."/>
        </authorList>
    </citation>
    <scope>NUCLEOTIDE SEQUENCE</scope>
    <source>
        <strain evidence="1">JY119</strain>
    </source>
</reference>
<accession>A0ACC3SFK0</accession>
<organism evidence="1 2">
    <name type="scientific">Zalaria obscura</name>
    <dbReference type="NCBI Taxonomy" id="2024903"/>
    <lineage>
        <taxon>Eukaryota</taxon>
        <taxon>Fungi</taxon>
        <taxon>Dikarya</taxon>
        <taxon>Ascomycota</taxon>
        <taxon>Pezizomycotina</taxon>
        <taxon>Dothideomycetes</taxon>
        <taxon>Dothideomycetidae</taxon>
        <taxon>Dothideales</taxon>
        <taxon>Zalariaceae</taxon>
        <taxon>Zalaria</taxon>
    </lineage>
</organism>